<dbReference type="AlphaFoldDB" id="A0A084GK31"/>
<evidence type="ECO:0000313" key="8">
    <source>
        <dbReference type="Proteomes" id="UP000028549"/>
    </source>
</evidence>
<feature type="transmembrane region" description="Helical" evidence="6">
    <location>
        <begin position="322"/>
        <end position="347"/>
    </location>
</feature>
<dbReference type="Proteomes" id="UP000028549">
    <property type="component" value="Unassembled WGS sequence"/>
</dbReference>
<dbReference type="PANTHER" id="PTHR23513:SF6">
    <property type="entry name" value="MAJOR FACILITATOR SUPERFAMILY ASSOCIATED DOMAIN-CONTAINING PROTEIN"/>
    <property type="match status" value="1"/>
</dbReference>
<comment type="subcellular location">
    <subcellularLocation>
        <location evidence="1">Cell membrane</location>
        <topology evidence="1">Multi-pass membrane protein</topology>
    </subcellularLocation>
</comment>
<comment type="caution">
    <text evidence="7">The sequence shown here is derived from an EMBL/GenBank/DDBJ whole genome shotgun (WGS) entry which is preliminary data.</text>
</comment>
<evidence type="ECO:0000256" key="4">
    <source>
        <dbReference type="ARBA" id="ARBA00022989"/>
    </source>
</evidence>
<evidence type="ECO:0000256" key="2">
    <source>
        <dbReference type="ARBA" id="ARBA00022475"/>
    </source>
</evidence>
<proteinExistence type="predicted"/>
<dbReference type="InterPro" id="IPR036259">
    <property type="entry name" value="MFS_trans_sf"/>
</dbReference>
<dbReference type="CDD" id="cd06173">
    <property type="entry name" value="MFS_MefA_like"/>
    <property type="match status" value="1"/>
</dbReference>
<keyword evidence="2" id="KW-1003">Cell membrane</keyword>
<dbReference type="InterPro" id="IPR011701">
    <property type="entry name" value="MFS"/>
</dbReference>
<gene>
    <name evidence="7" type="ORF">GS18_0218700</name>
</gene>
<dbReference type="Gene3D" id="1.20.1250.20">
    <property type="entry name" value="MFS general substrate transporter like domains"/>
    <property type="match status" value="1"/>
</dbReference>
<dbReference type="EMBL" id="JNVC02000017">
    <property type="protein sequence ID" value="KEZ47693.1"/>
    <property type="molecule type" value="Genomic_DNA"/>
</dbReference>
<dbReference type="SUPFAM" id="SSF103473">
    <property type="entry name" value="MFS general substrate transporter"/>
    <property type="match status" value="1"/>
</dbReference>
<feature type="transmembrane region" description="Helical" evidence="6">
    <location>
        <begin position="359"/>
        <end position="381"/>
    </location>
</feature>
<evidence type="ECO:0000256" key="1">
    <source>
        <dbReference type="ARBA" id="ARBA00004651"/>
    </source>
</evidence>
<dbReference type="GO" id="GO:0022857">
    <property type="term" value="F:transmembrane transporter activity"/>
    <property type="evidence" value="ECO:0007669"/>
    <property type="project" value="InterPro"/>
</dbReference>
<keyword evidence="3 6" id="KW-0812">Transmembrane</keyword>
<dbReference type="PANTHER" id="PTHR23513">
    <property type="entry name" value="INTEGRAL MEMBRANE EFFLUX PROTEIN-RELATED"/>
    <property type="match status" value="1"/>
</dbReference>
<feature type="transmembrane region" description="Helical" evidence="6">
    <location>
        <begin position="100"/>
        <end position="123"/>
    </location>
</feature>
<dbReference type="STRING" id="246786.GS18_0218700"/>
<keyword evidence="8" id="KW-1185">Reference proteome</keyword>
<dbReference type="OrthoDB" id="9775268at2"/>
<accession>A0A084GK31</accession>
<organism evidence="7 8">
    <name type="scientific">Metabacillus indicus</name>
    <name type="common">Bacillus indicus</name>
    <dbReference type="NCBI Taxonomy" id="246786"/>
    <lineage>
        <taxon>Bacteria</taxon>
        <taxon>Bacillati</taxon>
        <taxon>Bacillota</taxon>
        <taxon>Bacilli</taxon>
        <taxon>Bacillales</taxon>
        <taxon>Bacillaceae</taxon>
        <taxon>Metabacillus</taxon>
    </lineage>
</organism>
<keyword evidence="4 6" id="KW-1133">Transmembrane helix</keyword>
<reference evidence="7 8" key="1">
    <citation type="journal article" date="2005" name="Int. J. Syst. Evol. Microbiol.">
        <title>Bacillus cibi sp. nov., isolated from jeotgal, a traditional Korean fermented seafood.</title>
        <authorList>
            <person name="Yoon J.H."/>
            <person name="Lee C.H."/>
            <person name="Oh T.K."/>
        </authorList>
    </citation>
    <scope>NUCLEOTIDE SEQUENCE [LARGE SCALE GENOMIC DNA]</scope>
    <source>
        <strain evidence="7 8">DSM 16189</strain>
    </source>
</reference>
<evidence type="ECO:0000256" key="5">
    <source>
        <dbReference type="ARBA" id="ARBA00023136"/>
    </source>
</evidence>
<keyword evidence="5 6" id="KW-0472">Membrane</keyword>
<evidence type="ECO:0000256" key="6">
    <source>
        <dbReference type="SAM" id="Phobius"/>
    </source>
</evidence>
<feature type="transmembrane region" description="Helical" evidence="6">
    <location>
        <begin position="57"/>
        <end position="79"/>
    </location>
</feature>
<feature type="transmembrane region" description="Helical" evidence="6">
    <location>
        <begin position="25"/>
        <end position="51"/>
    </location>
</feature>
<dbReference type="Pfam" id="PF07690">
    <property type="entry name" value="MFS_1"/>
    <property type="match status" value="1"/>
</dbReference>
<protein>
    <submittedName>
        <fullName evidence="7">Multidrug transporter</fullName>
    </submittedName>
</protein>
<evidence type="ECO:0000256" key="3">
    <source>
        <dbReference type="ARBA" id="ARBA00022692"/>
    </source>
</evidence>
<evidence type="ECO:0000313" key="7">
    <source>
        <dbReference type="EMBL" id="KEZ47693.1"/>
    </source>
</evidence>
<feature type="transmembrane region" description="Helical" evidence="6">
    <location>
        <begin position="387"/>
        <end position="407"/>
    </location>
</feature>
<feature type="transmembrane region" description="Helical" evidence="6">
    <location>
        <begin position="270"/>
        <end position="291"/>
    </location>
</feature>
<name>A0A084GK31_METID</name>
<feature type="transmembrane region" description="Helical" evidence="6">
    <location>
        <begin position="236"/>
        <end position="258"/>
    </location>
</feature>
<feature type="transmembrane region" description="Helical" evidence="6">
    <location>
        <begin position="298"/>
        <end position="316"/>
    </location>
</feature>
<feature type="transmembrane region" description="Helical" evidence="6">
    <location>
        <begin position="168"/>
        <end position="201"/>
    </location>
</feature>
<dbReference type="GO" id="GO:0005886">
    <property type="term" value="C:plasma membrane"/>
    <property type="evidence" value="ECO:0007669"/>
    <property type="project" value="UniProtKB-SubCell"/>
</dbReference>
<sequence>MTIMGEPQSVHVSLKQQSLWTNKTFLSLFTAYTLSIFGGTFHTIALNIWVLKTYDSAALMSAVLITHMLVTTCFASIAGTAADRMNRKKMMWISDLIRGLLVVCLAAAIAVETPFWVIILLTAGTALSGLFKGPAFNASLIDVVGKEKIQAATGAMSLADNIARTLGFAAGGIVVAAFGGVAAILIDALMFFVSVILVLAVKHFPEHRQTFAEKTTFKQDFLTGFSYIWQEPFARAITILSPVLILFFTTSLMIIQVIAIREWKAGPAEFGLIEASIPLGYMAGAGLIMAFEKKLVHRGIIILGSTIALGPLYVILGKVDSAMIGIPVILLIGFLFSFSTLLINVILRLQVTSSMQGRVFGTIGALTSVLPPAGLAAASFFTDIFGGGQVLLICGFLLTVIGLIGWFRLKDLREYR</sequence>